<dbReference type="RefSeq" id="WP_106770618.1">
    <property type="nucleotide sequence ID" value="NZ_PXYK01000002.1"/>
</dbReference>
<proteinExistence type="inferred from homology"/>
<dbReference type="Pfam" id="PF06808">
    <property type="entry name" value="DctM"/>
    <property type="match status" value="1"/>
</dbReference>
<feature type="transmembrane region" description="Helical" evidence="7">
    <location>
        <begin position="271"/>
        <end position="293"/>
    </location>
</feature>
<keyword evidence="2" id="KW-1003">Cell membrane</keyword>
<feature type="transmembrane region" description="Helical" evidence="7">
    <location>
        <begin position="405"/>
        <end position="425"/>
    </location>
</feature>
<keyword evidence="10" id="KW-1185">Reference proteome</keyword>
<dbReference type="PANTHER" id="PTHR33362:SF5">
    <property type="entry name" value="C4-DICARBOXYLATE TRAP TRANSPORTER LARGE PERMEASE PROTEIN DCTM"/>
    <property type="match status" value="1"/>
</dbReference>
<feature type="transmembrane region" description="Helical" evidence="7">
    <location>
        <begin position="60"/>
        <end position="79"/>
    </location>
</feature>
<feature type="transmembrane region" description="Helical" evidence="7">
    <location>
        <begin position="138"/>
        <end position="162"/>
    </location>
</feature>
<evidence type="ECO:0000313" key="9">
    <source>
        <dbReference type="EMBL" id="PSJ65278.1"/>
    </source>
</evidence>
<dbReference type="Proteomes" id="UP000241229">
    <property type="component" value="Unassembled WGS sequence"/>
</dbReference>
<evidence type="ECO:0000259" key="8">
    <source>
        <dbReference type="Pfam" id="PF06808"/>
    </source>
</evidence>
<name>A0A2P7SS17_9HYPH</name>
<comment type="subunit">
    <text evidence="7">The complex comprises the extracytoplasmic solute receptor protein and the two transmembrane proteins.</text>
</comment>
<dbReference type="GO" id="GO:0022857">
    <property type="term" value="F:transmembrane transporter activity"/>
    <property type="evidence" value="ECO:0007669"/>
    <property type="project" value="UniProtKB-UniRule"/>
</dbReference>
<feature type="domain" description="TRAP C4-dicarboxylate transport system permease DctM subunit" evidence="8">
    <location>
        <begin position="10"/>
        <end position="419"/>
    </location>
</feature>
<dbReference type="GO" id="GO:0005886">
    <property type="term" value="C:plasma membrane"/>
    <property type="evidence" value="ECO:0007669"/>
    <property type="project" value="UniProtKB-SubCell"/>
</dbReference>
<keyword evidence="3 7" id="KW-0997">Cell inner membrane</keyword>
<dbReference type="AlphaFoldDB" id="A0A2P7SS17"/>
<feature type="transmembrane region" description="Helical" evidence="7">
    <location>
        <begin position="99"/>
        <end position="126"/>
    </location>
</feature>
<protein>
    <recommendedName>
        <fullName evidence="7">TRAP transporter large permease protein</fullName>
    </recommendedName>
</protein>
<dbReference type="InterPro" id="IPR004681">
    <property type="entry name" value="TRAP_DctM"/>
</dbReference>
<comment type="subcellular location">
    <subcellularLocation>
        <location evidence="1 7">Cell inner membrane</location>
        <topology evidence="1 7">Multi-pass membrane protein</topology>
    </subcellularLocation>
</comment>
<evidence type="ECO:0000256" key="7">
    <source>
        <dbReference type="RuleBase" id="RU369079"/>
    </source>
</evidence>
<keyword evidence="6 7" id="KW-0472">Membrane</keyword>
<evidence type="ECO:0000256" key="4">
    <source>
        <dbReference type="ARBA" id="ARBA00022692"/>
    </source>
</evidence>
<reference evidence="9 10" key="1">
    <citation type="submission" date="2018-03" db="EMBL/GenBank/DDBJ databases">
        <title>The draft genome of Mesorhizobium sp. 6GN-30.</title>
        <authorList>
            <person name="Liu L."/>
            <person name="Li L."/>
            <person name="Wang T."/>
            <person name="Zhang X."/>
            <person name="Liang L."/>
        </authorList>
    </citation>
    <scope>NUCLEOTIDE SEQUENCE [LARGE SCALE GENOMIC DNA]</scope>
    <source>
        <strain evidence="9 10">6GN30</strain>
    </source>
</reference>
<evidence type="ECO:0000256" key="6">
    <source>
        <dbReference type="ARBA" id="ARBA00023136"/>
    </source>
</evidence>
<evidence type="ECO:0000256" key="2">
    <source>
        <dbReference type="ARBA" id="ARBA00022475"/>
    </source>
</evidence>
<accession>A0A2P7SS17</accession>
<organism evidence="9 10">
    <name type="scientific">Kumtagia ephedrae</name>
    <dbReference type="NCBI Taxonomy" id="2116701"/>
    <lineage>
        <taxon>Bacteria</taxon>
        <taxon>Pseudomonadati</taxon>
        <taxon>Pseudomonadota</taxon>
        <taxon>Alphaproteobacteria</taxon>
        <taxon>Hyphomicrobiales</taxon>
        <taxon>Phyllobacteriaceae</taxon>
        <taxon>Kumtagia</taxon>
    </lineage>
</organism>
<evidence type="ECO:0000313" key="10">
    <source>
        <dbReference type="Proteomes" id="UP000241229"/>
    </source>
</evidence>
<gene>
    <name evidence="9" type="ORF">C7I84_02730</name>
</gene>
<keyword evidence="5 7" id="KW-1133">Transmembrane helix</keyword>
<dbReference type="PIRSF" id="PIRSF006066">
    <property type="entry name" value="HI0050"/>
    <property type="match status" value="1"/>
</dbReference>
<feature type="transmembrane region" description="Helical" evidence="7">
    <location>
        <begin position="360"/>
        <end position="384"/>
    </location>
</feature>
<evidence type="ECO:0000256" key="5">
    <source>
        <dbReference type="ARBA" id="ARBA00022989"/>
    </source>
</evidence>
<feature type="transmembrane region" description="Helical" evidence="7">
    <location>
        <begin position="6"/>
        <end position="39"/>
    </location>
</feature>
<feature type="transmembrane region" description="Helical" evidence="7">
    <location>
        <begin position="217"/>
        <end position="236"/>
    </location>
</feature>
<keyword evidence="4 7" id="KW-0812">Transmembrane</keyword>
<sequence length="431" mass="45594">MVAAGAGFLLSFVLIFLRVPIAVALGITGFVGFGLLIGWKQSSIMLALTTRDAAMSYSMCVIPLFILMGNFIAGTGVSRELYKAAQAFLGGRRGGLASATVWSCGGFAMVCGSSVATVVTMGKVALPSMRSFQYKDSLSAATIAAGATLGIIIPPSVLLVIYGIMTETHIGKLYAAALVPGALGILGYIAAVKWTVWRDPASAPSAVKSSRQERYQALLSVWPVVLLFALVLGGIYSGIFTATEAAGIGAFGAFCLALARRRLTRQVLYDILLDSAQSTAVIFGLMIGALIFTEFLNYTGAHTALLSFVQDSGFSPFMVIVVICVIYIILGALMEELSMMLLTVPLFFPIVTGLGYDPVWFGVLVIVLCELGMIAPPVGVNLFVVRSFAPDIPITTVVRGIGPFVAADIVRVFVIASFPILSLYLPALFFD</sequence>
<comment type="similarity">
    <text evidence="7">Belongs to the TRAP transporter large permease family.</text>
</comment>
<dbReference type="PANTHER" id="PTHR33362">
    <property type="entry name" value="SIALIC ACID TRAP TRANSPORTER PERMEASE PROTEIN SIAT-RELATED"/>
    <property type="match status" value="1"/>
</dbReference>
<feature type="transmembrane region" description="Helical" evidence="7">
    <location>
        <begin position="337"/>
        <end position="354"/>
    </location>
</feature>
<evidence type="ECO:0000256" key="3">
    <source>
        <dbReference type="ARBA" id="ARBA00022519"/>
    </source>
</evidence>
<comment type="caution">
    <text evidence="9">The sequence shown here is derived from an EMBL/GenBank/DDBJ whole genome shotgun (WGS) entry which is preliminary data.</text>
</comment>
<dbReference type="OrthoDB" id="8043430at2"/>
<feature type="transmembrane region" description="Helical" evidence="7">
    <location>
        <begin position="313"/>
        <end position="330"/>
    </location>
</feature>
<evidence type="ECO:0000256" key="1">
    <source>
        <dbReference type="ARBA" id="ARBA00004429"/>
    </source>
</evidence>
<dbReference type="InterPro" id="IPR010656">
    <property type="entry name" value="DctM"/>
</dbReference>
<comment type="function">
    <text evidence="7">Part of the tripartite ATP-independent periplasmic (TRAP) transport system.</text>
</comment>
<feature type="transmembrane region" description="Helical" evidence="7">
    <location>
        <begin position="242"/>
        <end position="259"/>
    </location>
</feature>
<dbReference type="EMBL" id="PXYK01000002">
    <property type="protein sequence ID" value="PSJ65278.1"/>
    <property type="molecule type" value="Genomic_DNA"/>
</dbReference>
<keyword evidence="7" id="KW-0813">Transport</keyword>
<dbReference type="NCBIfam" id="TIGR00786">
    <property type="entry name" value="dctM"/>
    <property type="match status" value="1"/>
</dbReference>
<feature type="transmembrane region" description="Helical" evidence="7">
    <location>
        <begin position="174"/>
        <end position="196"/>
    </location>
</feature>